<dbReference type="EMBL" id="QJKI01000020">
    <property type="protein sequence ID" value="PXX76957.1"/>
    <property type="molecule type" value="Genomic_DNA"/>
</dbReference>
<gene>
    <name evidence="1" type="ORF">DFR34_12016</name>
</gene>
<evidence type="ECO:0000313" key="2">
    <source>
        <dbReference type="Proteomes" id="UP000247555"/>
    </source>
</evidence>
<evidence type="ECO:0000313" key="1">
    <source>
        <dbReference type="EMBL" id="PXX76957.1"/>
    </source>
</evidence>
<dbReference type="InterPro" id="IPR009883">
    <property type="entry name" value="YgfX"/>
</dbReference>
<protein>
    <submittedName>
        <fullName evidence="1">Toxin CptA</fullName>
    </submittedName>
</protein>
<keyword evidence="2" id="KW-1185">Reference proteome</keyword>
<dbReference type="AlphaFoldDB" id="A0A318L5I4"/>
<proteinExistence type="predicted"/>
<sequence length="134" mass="14499">MAPLRRSPRLLAALLAAYAAAWLAISQLPLAPALLAVALSGLALWRGLRQQGWLGAPLPQLEVGARGELIAHWPSHAEQVGVRADSLALPWLIVLKLNTQRGRLALLLTVDSAPADALRRLRVYLRWAQPTTVA</sequence>
<accession>A0A318L5I4</accession>
<dbReference type="Proteomes" id="UP000247555">
    <property type="component" value="Unassembled WGS sequence"/>
</dbReference>
<dbReference type="Pfam" id="PF07254">
    <property type="entry name" value="Cpta_toxin"/>
    <property type="match status" value="1"/>
</dbReference>
<reference evidence="1 2" key="1">
    <citation type="submission" date="2018-05" db="EMBL/GenBank/DDBJ databases">
        <title>Genomic Encyclopedia of Type Strains, Phase IV (KMG-IV): sequencing the most valuable type-strain genomes for metagenomic binning, comparative biology and taxonomic classification.</title>
        <authorList>
            <person name="Goeker M."/>
        </authorList>
    </citation>
    <scope>NUCLEOTIDE SEQUENCE [LARGE SCALE GENOMIC DNA]</scope>
    <source>
        <strain evidence="1 2">DSM 29661</strain>
    </source>
</reference>
<organism evidence="1 2">
    <name type="scientific">Rivihabitans pingtungensis</name>
    <dbReference type="NCBI Taxonomy" id="1054498"/>
    <lineage>
        <taxon>Bacteria</taxon>
        <taxon>Pseudomonadati</taxon>
        <taxon>Pseudomonadota</taxon>
        <taxon>Betaproteobacteria</taxon>
        <taxon>Neisseriales</taxon>
        <taxon>Aquaspirillaceae</taxon>
        <taxon>Rivihabitans</taxon>
    </lineage>
</organism>
<comment type="caution">
    <text evidence="1">The sequence shown here is derived from an EMBL/GenBank/DDBJ whole genome shotgun (WGS) entry which is preliminary data.</text>
</comment>
<name>A0A318L5I4_9NEIS</name>